<dbReference type="EC" id="4.2.1.10" evidence="1"/>
<dbReference type="InterPro" id="IPR036441">
    <property type="entry name" value="DHquinase_II_sf"/>
</dbReference>
<evidence type="ECO:0000256" key="2">
    <source>
        <dbReference type="ARBA" id="ARBA00023239"/>
    </source>
</evidence>
<accession>A0A484H7X8</accession>
<dbReference type="GO" id="GO:0003855">
    <property type="term" value="F:3-dehydroquinate dehydratase activity"/>
    <property type="evidence" value="ECO:0007669"/>
    <property type="project" value="UniProtKB-EC"/>
</dbReference>
<organism evidence="3">
    <name type="scientific">invertebrate metagenome</name>
    <dbReference type="NCBI Taxonomy" id="1711999"/>
    <lineage>
        <taxon>unclassified sequences</taxon>
        <taxon>metagenomes</taxon>
        <taxon>organismal metagenomes</taxon>
    </lineage>
</organism>
<protein>
    <recommendedName>
        <fullName evidence="1">3-dehydroquinate dehydratase</fullName>
        <ecNumber evidence="1">4.2.1.10</ecNumber>
    </recommendedName>
</protein>
<gene>
    <name evidence="3" type="ORF">RIEGSTA812A_PEG_1144</name>
</gene>
<name>A0A484H7X8_9ZZZZ</name>
<dbReference type="CDD" id="cd00466">
    <property type="entry name" value="DHQase_II"/>
    <property type="match status" value="1"/>
</dbReference>
<dbReference type="Gene3D" id="3.40.50.9100">
    <property type="entry name" value="Dehydroquinase, class II"/>
    <property type="match status" value="1"/>
</dbReference>
<proteinExistence type="inferred from homology"/>
<evidence type="ECO:0000313" key="3">
    <source>
        <dbReference type="EMBL" id="VBB69671.1"/>
    </source>
</evidence>
<reference evidence="3" key="1">
    <citation type="submission" date="2018-10" db="EMBL/GenBank/DDBJ databases">
        <authorList>
            <person name="Gruber-Vodicka H."/>
            <person name="Jaeckle O."/>
        </authorList>
    </citation>
    <scope>NUCLEOTIDE SEQUENCE</scope>
</reference>
<dbReference type="PANTHER" id="PTHR21272:SF3">
    <property type="entry name" value="CATABOLIC 3-DEHYDROQUINASE"/>
    <property type="match status" value="1"/>
</dbReference>
<evidence type="ECO:0000256" key="1">
    <source>
        <dbReference type="ARBA" id="ARBA00012060"/>
    </source>
</evidence>
<dbReference type="InterPro" id="IPR018509">
    <property type="entry name" value="DHquinase_II_CS"/>
</dbReference>
<dbReference type="EMBL" id="LR026963">
    <property type="protein sequence ID" value="VBB69671.1"/>
    <property type="molecule type" value="Genomic_DNA"/>
</dbReference>
<dbReference type="NCBIfam" id="NF003805">
    <property type="entry name" value="PRK05395.1-2"/>
    <property type="match status" value="1"/>
</dbReference>
<dbReference type="SUPFAM" id="SSF52304">
    <property type="entry name" value="Type II 3-dehydroquinate dehydratase"/>
    <property type="match status" value="1"/>
</dbReference>
<dbReference type="PROSITE" id="PS01029">
    <property type="entry name" value="DEHYDROQUINASE_II"/>
    <property type="match status" value="1"/>
</dbReference>
<dbReference type="InterPro" id="IPR001874">
    <property type="entry name" value="DHquinase_II"/>
</dbReference>
<dbReference type="PANTHER" id="PTHR21272">
    <property type="entry name" value="CATABOLIC 3-DEHYDROQUINASE"/>
    <property type="match status" value="1"/>
</dbReference>
<dbReference type="NCBIfam" id="NF003806">
    <property type="entry name" value="PRK05395.1-3"/>
    <property type="match status" value="1"/>
</dbReference>
<dbReference type="GO" id="GO:0019631">
    <property type="term" value="P:quinate catabolic process"/>
    <property type="evidence" value="ECO:0007669"/>
    <property type="project" value="TreeGrafter"/>
</dbReference>
<dbReference type="PIRSF" id="PIRSF001399">
    <property type="entry name" value="DHquinase_II"/>
    <property type="match status" value="1"/>
</dbReference>
<dbReference type="AlphaFoldDB" id="A0A484H7X8"/>
<sequence length="169" mass="17947">MNSPISSLVFILNGPNLNMLGKRQTTIYGRATLADIEAVCHRHAATLDLGVDFRQSNHEGELVSWIQEAGTKAVGIIVNAGAYTHTSVAILDALLIVTQPIIEIHLSNIQAREVFRHHSYIAPVAVGCIAGFGVHGYQLALTAMADLLARDAPSAAMQVAGVAVTSRPV</sequence>
<dbReference type="Pfam" id="PF01220">
    <property type="entry name" value="DHquinase_II"/>
    <property type="match status" value="1"/>
</dbReference>
<dbReference type="NCBIfam" id="NF003807">
    <property type="entry name" value="PRK05395.1-4"/>
    <property type="match status" value="1"/>
</dbReference>
<dbReference type="NCBIfam" id="TIGR01088">
    <property type="entry name" value="aroQ"/>
    <property type="match status" value="1"/>
</dbReference>
<keyword evidence="2 3" id="KW-0456">Lyase</keyword>
<dbReference type="HAMAP" id="MF_00169">
    <property type="entry name" value="AroQ"/>
    <property type="match status" value="1"/>
</dbReference>